<comment type="similarity">
    <text evidence="1">Belongs to the inositol polyphosphate 5-phosphatase family.</text>
</comment>
<dbReference type="InterPro" id="IPR036691">
    <property type="entry name" value="Endo/exonu/phosph_ase_sf"/>
</dbReference>
<evidence type="ECO:0000256" key="2">
    <source>
        <dbReference type="ARBA" id="ARBA00022801"/>
    </source>
</evidence>
<dbReference type="Proteomes" id="UP000243459">
    <property type="component" value="Chromosome 3"/>
</dbReference>
<dbReference type="GO" id="GO:0004439">
    <property type="term" value="F:phosphatidylinositol-4,5-bisphosphate 5-phosphatase activity"/>
    <property type="evidence" value="ECO:0007669"/>
    <property type="project" value="TreeGrafter"/>
</dbReference>
<feature type="domain" description="Inositol polyphosphate-related phosphatase" evidence="3">
    <location>
        <begin position="214"/>
        <end position="508"/>
    </location>
</feature>
<dbReference type="GO" id="GO:0034485">
    <property type="term" value="F:phosphatidylinositol-3,4,5-trisphosphate 5-phosphatase activity"/>
    <property type="evidence" value="ECO:0007669"/>
    <property type="project" value="TreeGrafter"/>
</dbReference>
<sequence length="536" mass="60818">MSFELGNKRKKSLFPRICGMKEKKETKENETVTSYSVEVSEIPDFSETSPTLRKSFSDSTSRIENLCFDDFSSSITKNLDSQAFRIFAATWNVGGNPPRFGLNLNDFLPVDDQSDIYVLGFQEIVPLNAGNVLVLEDNQPAAKWLALISQALNGSPVARTISCPNTPLQNPNASSPFSKPYLLSKDPSPSNSILFFHKPSLKSVSKSFKTDQGRQLKVCNCPSEVTKKYYRYSCFRCPQPYIDDDSSEEDEESNSFMVENITAETSTDQMKYSLVACKQMVGIFVTVWVRREIVRHIGHLRISCIGRGVLGYLGNKGCISVSMSLHQTSFCFVCSHLASGEKEGDELRRNADVIEILKNTQFPKICKTPWRRNPEKILDHDRIIWLGDLNYRISLSYSETRNLLEDNNWDALFEKDQLKIERDSGRVFRGWREGKIYFAPTYKYSNNSDAYAGETATCKKKRRTPAWCDRILWHGDGITQLSYYRGESRFSDHRPVCAVFLVEVGVLDERFKKGALTPNMKVGAEELLPRSTSCSS</sequence>
<dbReference type="PANTHER" id="PTHR45666:SF20">
    <property type="entry name" value="TYPE I INOSITOL POLYPHOSPHATE 5-PHOSPHATASE 10"/>
    <property type="match status" value="1"/>
</dbReference>
<evidence type="ECO:0000313" key="4">
    <source>
        <dbReference type="EMBL" id="ONK76751.1"/>
    </source>
</evidence>
<dbReference type="Gene3D" id="3.60.10.10">
    <property type="entry name" value="Endonuclease/exonuclease/phosphatase"/>
    <property type="match status" value="2"/>
</dbReference>
<dbReference type="InterPro" id="IPR045849">
    <property type="entry name" value="IP5P_plant"/>
</dbReference>
<dbReference type="SUPFAM" id="SSF56219">
    <property type="entry name" value="DNase I-like"/>
    <property type="match status" value="1"/>
</dbReference>
<dbReference type="AlphaFoldDB" id="A0A5P1FJC5"/>
<name>A0A5P1FJC5_ASPOF</name>
<organism evidence="4 5">
    <name type="scientific">Asparagus officinalis</name>
    <name type="common">Garden asparagus</name>
    <dbReference type="NCBI Taxonomy" id="4686"/>
    <lineage>
        <taxon>Eukaryota</taxon>
        <taxon>Viridiplantae</taxon>
        <taxon>Streptophyta</taxon>
        <taxon>Embryophyta</taxon>
        <taxon>Tracheophyta</taxon>
        <taxon>Spermatophyta</taxon>
        <taxon>Magnoliopsida</taxon>
        <taxon>Liliopsida</taxon>
        <taxon>Asparagales</taxon>
        <taxon>Asparagaceae</taxon>
        <taxon>Asparagoideae</taxon>
        <taxon>Asparagus</taxon>
    </lineage>
</organism>
<keyword evidence="5" id="KW-1185">Reference proteome</keyword>
<keyword evidence="2" id="KW-0378">Hydrolase</keyword>
<dbReference type="Pfam" id="PF22669">
    <property type="entry name" value="Exo_endo_phos2"/>
    <property type="match status" value="1"/>
</dbReference>
<proteinExistence type="inferred from homology"/>
<dbReference type="InterPro" id="IPR000300">
    <property type="entry name" value="IPPc"/>
</dbReference>
<dbReference type="Gramene" id="ONK76751">
    <property type="protein sequence ID" value="ONK76751"/>
    <property type="gene ID" value="A4U43_C03F31730"/>
</dbReference>
<dbReference type="SMART" id="SM00128">
    <property type="entry name" value="IPPc"/>
    <property type="match status" value="1"/>
</dbReference>
<dbReference type="PANTHER" id="PTHR45666">
    <property type="entry name" value="TYPE IV INOSITOL POLYPHOSPHATE 5-PHOSPHATASE 9"/>
    <property type="match status" value="1"/>
</dbReference>
<accession>A0A5P1FJC5</accession>
<dbReference type="GO" id="GO:0004445">
    <property type="term" value="F:inositol-polyphosphate 5-phosphatase activity"/>
    <property type="evidence" value="ECO:0007669"/>
    <property type="project" value="InterPro"/>
</dbReference>
<reference evidence="5" key="1">
    <citation type="journal article" date="2017" name="Nat. Commun.">
        <title>The asparagus genome sheds light on the origin and evolution of a young Y chromosome.</title>
        <authorList>
            <person name="Harkess A."/>
            <person name="Zhou J."/>
            <person name="Xu C."/>
            <person name="Bowers J.E."/>
            <person name="Van der Hulst R."/>
            <person name="Ayyampalayam S."/>
            <person name="Mercati F."/>
            <person name="Riccardi P."/>
            <person name="McKain M.R."/>
            <person name="Kakrana A."/>
            <person name="Tang H."/>
            <person name="Ray J."/>
            <person name="Groenendijk J."/>
            <person name="Arikit S."/>
            <person name="Mathioni S.M."/>
            <person name="Nakano M."/>
            <person name="Shan H."/>
            <person name="Telgmann-Rauber A."/>
            <person name="Kanno A."/>
            <person name="Yue Z."/>
            <person name="Chen H."/>
            <person name="Li W."/>
            <person name="Chen Y."/>
            <person name="Xu X."/>
            <person name="Zhang Y."/>
            <person name="Luo S."/>
            <person name="Chen H."/>
            <person name="Gao J."/>
            <person name="Mao Z."/>
            <person name="Pires J.C."/>
            <person name="Luo M."/>
            <person name="Kudrna D."/>
            <person name="Wing R.A."/>
            <person name="Meyers B.C."/>
            <person name="Yi K."/>
            <person name="Kong H."/>
            <person name="Lavrijsen P."/>
            <person name="Sunseri F."/>
            <person name="Falavigna A."/>
            <person name="Ye Y."/>
            <person name="Leebens-Mack J.H."/>
            <person name="Chen G."/>
        </authorList>
    </citation>
    <scope>NUCLEOTIDE SEQUENCE [LARGE SCALE GENOMIC DNA]</scope>
    <source>
        <strain evidence="5">cv. DH0086</strain>
    </source>
</reference>
<evidence type="ECO:0000256" key="1">
    <source>
        <dbReference type="ARBA" id="ARBA00010768"/>
    </source>
</evidence>
<dbReference type="GO" id="GO:0046856">
    <property type="term" value="P:phosphatidylinositol dephosphorylation"/>
    <property type="evidence" value="ECO:0007669"/>
    <property type="project" value="InterPro"/>
</dbReference>
<dbReference type="FunFam" id="3.60.10.10:FF:000017">
    <property type="entry name" value="Type I inositol polyphosphate 5-phosphatase 5"/>
    <property type="match status" value="1"/>
</dbReference>
<evidence type="ECO:0000259" key="3">
    <source>
        <dbReference type="SMART" id="SM00128"/>
    </source>
</evidence>
<dbReference type="OMA" id="VARTISC"/>
<evidence type="ECO:0000313" key="5">
    <source>
        <dbReference type="Proteomes" id="UP000243459"/>
    </source>
</evidence>
<gene>
    <name evidence="4" type="ORF">A4U43_C03F31730</name>
</gene>
<protein>
    <recommendedName>
        <fullName evidence="3">Inositol polyphosphate-related phosphatase domain-containing protein</fullName>
    </recommendedName>
</protein>
<dbReference type="EMBL" id="CM007383">
    <property type="protein sequence ID" value="ONK76751.1"/>
    <property type="molecule type" value="Genomic_DNA"/>
</dbReference>